<name>A0A0E9TTS7_ANGAN</name>
<reference evidence="1" key="1">
    <citation type="submission" date="2014-11" db="EMBL/GenBank/DDBJ databases">
        <authorList>
            <person name="Amaro Gonzalez C."/>
        </authorList>
    </citation>
    <scope>NUCLEOTIDE SEQUENCE</scope>
</reference>
<sequence length="40" mass="4543">MLCQTFGCYHSFCTSLFPIYEIKGFLPESCFISTVPTMSI</sequence>
<protein>
    <submittedName>
        <fullName evidence="1">Uncharacterized protein</fullName>
    </submittedName>
</protein>
<evidence type="ECO:0000313" key="1">
    <source>
        <dbReference type="EMBL" id="JAH56956.1"/>
    </source>
</evidence>
<accession>A0A0E9TTS7</accession>
<reference evidence="1" key="2">
    <citation type="journal article" date="2015" name="Fish Shellfish Immunol.">
        <title>Early steps in the European eel (Anguilla anguilla)-Vibrio vulnificus interaction in the gills: Role of the RtxA13 toxin.</title>
        <authorList>
            <person name="Callol A."/>
            <person name="Pajuelo D."/>
            <person name="Ebbesson L."/>
            <person name="Teles M."/>
            <person name="MacKenzie S."/>
            <person name="Amaro C."/>
        </authorList>
    </citation>
    <scope>NUCLEOTIDE SEQUENCE</scope>
</reference>
<dbReference type="AlphaFoldDB" id="A0A0E9TTS7"/>
<dbReference type="EMBL" id="GBXM01051621">
    <property type="protein sequence ID" value="JAH56956.1"/>
    <property type="molecule type" value="Transcribed_RNA"/>
</dbReference>
<proteinExistence type="predicted"/>
<organism evidence="1">
    <name type="scientific">Anguilla anguilla</name>
    <name type="common">European freshwater eel</name>
    <name type="synonym">Muraena anguilla</name>
    <dbReference type="NCBI Taxonomy" id="7936"/>
    <lineage>
        <taxon>Eukaryota</taxon>
        <taxon>Metazoa</taxon>
        <taxon>Chordata</taxon>
        <taxon>Craniata</taxon>
        <taxon>Vertebrata</taxon>
        <taxon>Euteleostomi</taxon>
        <taxon>Actinopterygii</taxon>
        <taxon>Neopterygii</taxon>
        <taxon>Teleostei</taxon>
        <taxon>Anguilliformes</taxon>
        <taxon>Anguillidae</taxon>
        <taxon>Anguilla</taxon>
    </lineage>
</organism>